<keyword evidence="2" id="KW-1185">Reference proteome</keyword>
<dbReference type="AlphaFoldDB" id="A0A917I0F3"/>
<dbReference type="Gene3D" id="2.60.40.3440">
    <property type="match status" value="1"/>
</dbReference>
<evidence type="ECO:0008006" key="3">
    <source>
        <dbReference type="Google" id="ProtNLM"/>
    </source>
</evidence>
<dbReference type="Pfam" id="PF13585">
    <property type="entry name" value="CHU_C"/>
    <property type="match status" value="1"/>
</dbReference>
<dbReference type="Pfam" id="PF17963">
    <property type="entry name" value="Big_9"/>
    <property type="match status" value="1"/>
</dbReference>
<accession>A0A917I0F3</accession>
<protein>
    <recommendedName>
        <fullName evidence="3">Gliding motility-associated C-terminal domain-containing protein</fullName>
    </recommendedName>
</protein>
<organism evidence="1 2">
    <name type="scientific">Parapedobacter pyrenivorans</name>
    <dbReference type="NCBI Taxonomy" id="1305674"/>
    <lineage>
        <taxon>Bacteria</taxon>
        <taxon>Pseudomonadati</taxon>
        <taxon>Bacteroidota</taxon>
        <taxon>Sphingobacteriia</taxon>
        <taxon>Sphingobacteriales</taxon>
        <taxon>Sphingobacteriaceae</taxon>
        <taxon>Parapedobacter</taxon>
    </lineage>
</organism>
<name>A0A917I0F3_9SPHI</name>
<reference evidence="1" key="1">
    <citation type="journal article" date="2014" name="Int. J. Syst. Evol. Microbiol.">
        <title>Complete genome sequence of Corynebacterium casei LMG S-19264T (=DSM 44701T), isolated from a smear-ripened cheese.</title>
        <authorList>
            <consortium name="US DOE Joint Genome Institute (JGI-PGF)"/>
            <person name="Walter F."/>
            <person name="Albersmeier A."/>
            <person name="Kalinowski J."/>
            <person name="Ruckert C."/>
        </authorList>
    </citation>
    <scope>NUCLEOTIDE SEQUENCE</scope>
    <source>
        <strain evidence="1">CGMCC 1.12195</strain>
    </source>
</reference>
<gene>
    <name evidence="1" type="ORF">GCM10007415_40840</name>
</gene>
<dbReference type="InterPro" id="IPR026341">
    <property type="entry name" value="T9SS_type_B"/>
</dbReference>
<dbReference type="NCBIfam" id="TIGR04131">
    <property type="entry name" value="Bac_Flav_CTERM"/>
    <property type="match status" value="1"/>
</dbReference>
<proteinExistence type="predicted"/>
<dbReference type="Proteomes" id="UP000660862">
    <property type="component" value="Unassembled WGS sequence"/>
</dbReference>
<comment type="caution">
    <text evidence="1">The sequence shown here is derived from an EMBL/GenBank/DDBJ whole genome shotgun (WGS) entry which is preliminary data.</text>
</comment>
<reference evidence="1" key="2">
    <citation type="submission" date="2020-09" db="EMBL/GenBank/DDBJ databases">
        <authorList>
            <person name="Sun Q."/>
            <person name="Zhou Y."/>
        </authorList>
    </citation>
    <scope>NUCLEOTIDE SEQUENCE</scope>
    <source>
        <strain evidence="1">CGMCC 1.12195</strain>
    </source>
</reference>
<sequence length="520" mass="56713">MSRAYRYIVCCLVTFLTKDMLYAQTGAGSSTADNSTVIIAPETVELRFAETSYFGPNAHWEINGTLEIWSRNIWIAPTATFTGTGKIIIHNPGTNPFYENAPSGPTQIDGNNGQPIGVAIELRNPGNLLLADLVDPGYDSELPAHAPKAAALHLNGEFKFAIDSGDLLLNGHDLYIGPEGSLLGYSRDRMVVTGNSTTAHIAKTYTTALPFTFPVGIAEGDYTPATLSPANTVTLYVGVQDYVASDTLITEREAEAGVDRMWHIYADEAVYTAYTLQHNSVTNGSAYVDERAQIVQYAGSGNWMGGNTERIAQGVHARDWVTAATASANDSWLTKLISGSRGPQATDDEGEGPSGRRLTVMVLENDLPGKSPIIVGRVRVVVQPKNGSVFVNSDGSITYRSTPGFVGDDTFVYEIIDENGSKDFATVRMVVRLAELLIPNAVTPNSDGKNDLFVIQGLENYDNADLTIFNRWGNEVYRSRSYQQNWDGAGVSDGTYYYRLLLKKDGMETIRKGWVLVKRQ</sequence>
<evidence type="ECO:0000313" key="1">
    <source>
        <dbReference type="EMBL" id="GGH00737.1"/>
    </source>
</evidence>
<evidence type="ECO:0000313" key="2">
    <source>
        <dbReference type="Proteomes" id="UP000660862"/>
    </source>
</evidence>
<dbReference type="EMBL" id="BMER01000005">
    <property type="protein sequence ID" value="GGH00737.1"/>
    <property type="molecule type" value="Genomic_DNA"/>
</dbReference>